<keyword evidence="14 16" id="KW-0899">Viral immunoevasion</keyword>
<dbReference type="GO" id="GO:0042025">
    <property type="term" value="C:host cell nucleus"/>
    <property type="evidence" value="ECO:0007669"/>
    <property type="project" value="UniProtKB-SubCell"/>
</dbReference>
<dbReference type="Pfam" id="PF00518">
    <property type="entry name" value="E6"/>
    <property type="match status" value="1"/>
</dbReference>
<dbReference type="GO" id="GO:0008270">
    <property type="term" value="F:zinc ion binding"/>
    <property type="evidence" value="ECO:0007669"/>
    <property type="project" value="UniProtKB-KW"/>
</dbReference>
<dbReference type="InterPro" id="IPR038575">
    <property type="entry name" value="E6_sf"/>
</dbReference>
<dbReference type="GO" id="GO:0006355">
    <property type="term" value="P:regulation of DNA-templated transcription"/>
    <property type="evidence" value="ECO:0007669"/>
    <property type="project" value="UniProtKB-UniRule"/>
</dbReference>
<dbReference type="GO" id="GO:0052150">
    <property type="term" value="P:symbiont-mediated perturbation of host apoptosis"/>
    <property type="evidence" value="ECO:0007669"/>
    <property type="project" value="UniProtKB-KW"/>
</dbReference>
<keyword evidence="8 16" id="KW-0862">Zinc</keyword>
<accession>A0AAU7E2E0</accession>
<keyword evidence="13 16" id="KW-1035">Host cytoplasm</keyword>
<evidence type="ECO:0000256" key="13">
    <source>
        <dbReference type="ARBA" id="ARBA00023200"/>
    </source>
</evidence>
<keyword evidence="2 16" id="KW-0244">Early protein</keyword>
<evidence type="ECO:0000256" key="1">
    <source>
        <dbReference type="ARBA" id="ARBA00006346"/>
    </source>
</evidence>
<reference evidence="18" key="1">
    <citation type="journal article" date="2024" name="Microbiome">
        <title>Substantial viral diversity in bats and rodents from East Africa: insights into evolution, recombination, and cocirculation.</title>
        <authorList>
            <person name="Wang D."/>
            <person name="Yang X."/>
            <person name="Ren Z."/>
            <person name="Hu B."/>
            <person name="Zhao H."/>
            <person name="Yang K."/>
            <person name="Shi P."/>
            <person name="Zhang Z."/>
            <person name="Feng Q."/>
            <person name="Nawenja C.V."/>
            <person name="Obanda V."/>
            <person name="Robert K."/>
            <person name="Nalikka B."/>
            <person name="Waruhiu C.N."/>
            <person name="Ochola G.O."/>
            <person name="Onyuok S.O."/>
            <person name="Ochieng H."/>
            <person name="Li B."/>
            <person name="Zhu Y."/>
            <person name="Si H."/>
            <person name="Yin J."/>
            <person name="Kristiansen K."/>
            <person name="Jin X."/>
            <person name="Xu X."/>
            <person name="Xiao M."/>
            <person name="Agwanda B."/>
            <person name="Ommeh S."/>
            <person name="Li J."/>
            <person name="Shi Z.L."/>
        </authorList>
    </citation>
    <scope>NUCLEOTIDE SEQUENCE</scope>
    <source>
        <strain evidence="18">15A/Uganda/UGR71/2019</strain>
    </source>
</reference>
<reference evidence="18" key="2">
    <citation type="submission" date="2024-02" db="EMBL/GenBank/DDBJ databases">
        <authorList>
            <person name="Hu B."/>
        </authorList>
    </citation>
    <scope>NUCLEOTIDE SEQUENCE</scope>
    <source>
        <strain evidence="18">15A/Uganda/UGR71/2019</strain>
    </source>
</reference>
<dbReference type="GO" id="GO:0039502">
    <property type="term" value="P:symbiont-mediated suppression of host type I interferon-mediated signaling pathway"/>
    <property type="evidence" value="ECO:0007669"/>
    <property type="project" value="UniProtKB-UniRule"/>
</dbReference>
<protein>
    <recommendedName>
        <fullName evidence="16 17">Protein E6</fullName>
    </recommendedName>
</protein>
<dbReference type="GO" id="GO:0039648">
    <property type="term" value="P:symbiont-mediated perturbation of host ubiquitin-like protein modification"/>
    <property type="evidence" value="ECO:0007669"/>
    <property type="project" value="UniProtKB-UniRule"/>
</dbReference>
<keyword evidence="12 16" id="KW-0804">Transcription</keyword>
<comment type="caution">
    <text evidence="16">Lacks conserved residue(s) required for the propagation of feature annotation.</text>
</comment>
<evidence type="ECO:0000256" key="11">
    <source>
        <dbReference type="ARBA" id="ARBA00023159"/>
    </source>
</evidence>
<keyword evidence="5 16" id="KW-1090">Inhibition of host innate immune response by virus</keyword>
<evidence type="ECO:0000313" key="18">
    <source>
        <dbReference type="EMBL" id="XBH24103.1"/>
    </source>
</evidence>
<keyword evidence="6 16" id="KW-0479">Metal-binding</keyword>
<keyword evidence="7 16" id="KW-0863">Zinc-finger</keyword>
<dbReference type="InterPro" id="IPR001334">
    <property type="entry name" value="E6"/>
</dbReference>
<keyword evidence="10 16" id="KW-0238">DNA-binding</keyword>
<feature type="zinc finger region" evidence="16">
    <location>
        <begin position="26"/>
        <end position="62"/>
    </location>
</feature>
<evidence type="ECO:0000256" key="15">
    <source>
        <dbReference type="ARBA" id="ARBA00023323"/>
    </source>
</evidence>
<evidence type="ECO:0000256" key="3">
    <source>
        <dbReference type="ARBA" id="ARBA00022562"/>
    </source>
</evidence>
<keyword evidence="9 16" id="KW-0805">Transcription regulation</keyword>
<evidence type="ECO:0000256" key="10">
    <source>
        <dbReference type="ARBA" id="ARBA00023125"/>
    </source>
</evidence>
<evidence type="ECO:0000256" key="5">
    <source>
        <dbReference type="ARBA" id="ARBA00022632"/>
    </source>
</evidence>
<keyword evidence="4 16" id="KW-0945">Host-virus interaction</keyword>
<evidence type="ECO:0000256" key="12">
    <source>
        <dbReference type="ARBA" id="ARBA00023163"/>
    </source>
</evidence>
<comment type="subunit">
    <text evidence="16">Forms homodimers. Interacts with ubiquitin-protein ligase UBE3A/E6-AP; this interaction stimulates UBE3A ubiquitin activity. Interacts with host BAK1.</text>
</comment>
<keyword evidence="3 16" id="KW-1048">Host nucleus</keyword>
<evidence type="ECO:0000256" key="6">
    <source>
        <dbReference type="ARBA" id="ARBA00022723"/>
    </source>
</evidence>
<evidence type="ECO:0000256" key="17">
    <source>
        <dbReference type="RuleBase" id="RU363123"/>
    </source>
</evidence>
<dbReference type="GO" id="GO:0003677">
    <property type="term" value="F:DNA binding"/>
    <property type="evidence" value="ECO:0007669"/>
    <property type="project" value="UniProtKB-UniRule"/>
</dbReference>
<evidence type="ECO:0000256" key="16">
    <source>
        <dbReference type="HAMAP-Rule" id="MF_04006"/>
    </source>
</evidence>
<gene>
    <name evidence="16" type="primary">E6</name>
</gene>
<evidence type="ECO:0000256" key="14">
    <source>
        <dbReference type="ARBA" id="ARBA00023280"/>
    </source>
</evidence>
<keyword evidence="15 16" id="KW-1119">Modulation of host cell apoptosis by virus</keyword>
<name>A0AAU7E2E0_9PAPI</name>
<dbReference type="Gene3D" id="3.30.240.40">
    <property type="entry name" value="E6 early regulatory protein"/>
    <property type="match status" value="2"/>
</dbReference>
<dbReference type="EMBL" id="PP711988">
    <property type="protein sequence ID" value="XBH24103.1"/>
    <property type="molecule type" value="Genomic_DNA"/>
</dbReference>
<dbReference type="HAMAP" id="MF_04006">
    <property type="entry name" value="HPV_E6"/>
    <property type="match status" value="1"/>
</dbReference>
<dbReference type="GO" id="GO:0006351">
    <property type="term" value="P:DNA-templated transcription"/>
    <property type="evidence" value="ECO:0007669"/>
    <property type="project" value="UniProtKB-UniRule"/>
</dbReference>
<evidence type="ECO:0000256" key="2">
    <source>
        <dbReference type="ARBA" id="ARBA00022518"/>
    </source>
</evidence>
<dbReference type="GO" id="GO:0052170">
    <property type="term" value="P:symbiont-mediated suppression of host innate immune response"/>
    <property type="evidence" value="ECO:0007669"/>
    <property type="project" value="UniProtKB-KW"/>
</dbReference>
<dbReference type="GO" id="GO:0030430">
    <property type="term" value="C:host cell cytoplasm"/>
    <property type="evidence" value="ECO:0007669"/>
    <property type="project" value="UniProtKB-SubCell"/>
</dbReference>
<evidence type="ECO:0000256" key="9">
    <source>
        <dbReference type="ARBA" id="ARBA00023015"/>
    </source>
</evidence>
<comment type="function">
    <text evidence="16">Plays a major role in the induction and maintenance of cellular transformation. E6 associates with host UBE3A/E6-AP ubiquitin-protein ligase and modulates its activity. Protects host keratinocytes from apoptosis by mediating the degradation of host BAK1. May also inhibit host immune response.</text>
</comment>
<evidence type="ECO:0000256" key="8">
    <source>
        <dbReference type="ARBA" id="ARBA00022833"/>
    </source>
</evidence>
<dbReference type="SUPFAM" id="SSF161229">
    <property type="entry name" value="E6 C-terminal domain-like"/>
    <property type="match status" value="2"/>
</dbReference>
<evidence type="ECO:0000256" key="7">
    <source>
        <dbReference type="ARBA" id="ARBA00022771"/>
    </source>
</evidence>
<proteinExistence type="inferred from homology"/>
<comment type="similarity">
    <text evidence="1 16 17">Belongs to the papillomaviridae E6 protein family.</text>
</comment>
<comment type="subcellular location">
    <subcellularLocation>
        <location evidence="16 17">Host cytoplasm</location>
    </subcellularLocation>
    <subcellularLocation>
        <location evidence="16 17">Host nucleus</location>
    </subcellularLocation>
</comment>
<keyword evidence="11 16" id="KW-0010">Activator</keyword>
<evidence type="ECO:0000256" key="4">
    <source>
        <dbReference type="ARBA" id="ARBA00022581"/>
    </source>
</evidence>
<organism evidence="18">
    <name type="scientific">Rousettus bat papillomavirus</name>
    <dbReference type="NCBI Taxonomy" id="3141903"/>
    <lineage>
        <taxon>Viruses</taxon>
        <taxon>Monodnaviria</taxon>
        <taxon>Shotokuvirae</taxon>
        <taxon>Cossaviricota</taxon>
        <taxon>Papovaviricetes</taxon>
        <taxon>Zurhausenvirales</taxon>
        <taxon>Papillomaviridae</taxon>
    </lineage>
</organism>
<sequence length="150" mass="17021">MDEPIRSVAGLCQHYGIHPADLVLKCLFCRTPLPYTEVADFDQRGFQLAQREGYCFGCCKRCLRISAQLERDSYLQNICTGTEVEVITDQLIYTVTVRCTGCLKRLTAQEKLQLAAKGDLVFERVRGQWRAPCNDCFAAQEADESEDDKE</sequence>